<keyword evidence="1 6" id="KW-0812">Transmembrane</keyword>
<dbReference type="InterPro" id="IPR019013">
    <property type="entry name" value="Vma21"/>
</dbReference>
<keyword evidence="3 6" id="KW-1133">Transmembrane helix</keyword>
<evidence type="ECO:0000313" key="9">
    <source>
        <dbReference type="Proteomes" id="UP000015101"/>
    </source>
</evidence>
<evidence type="ECO:0008006" key="10">
    <source>
        <dbReference type="Google" id="ProtNLM"/>
    </source>
</evidence>
<evidence type="ECO:0000256" key="5">
    <source>
        <dbReference type="ARBA" id="ARBA00023329"/>
    </source>
</evidence>
<proteinExistence type="predicted"/>
<dbReference type="Pfam" id="PF09446">
    <property type="entry name" value="VMA21"/>
    <property type="match status" value="1"/>
</dbReference>
<keyword evidence="5" id="KW-0968">Cytoplasmic vesicle</keyword>
<dbReference type="HOGENOM" id="CLU_143588_3_0_1"/>
<dbReference type="GO" id="GO:0070072">
    <property type="term" value="P:vacuolar proton-transporting V-type ATPase complex assembly"/>
    <property type="evidence" value="ECO:0000318"/>
    <property type="project" value="GO_Central"/>
</dbReference>
<dbReference type="PANTHER" id="PTHR31792:SF3">
    <property type="entry name" value="VACUOLAR ATPASE ASSEMBLY INTEGRAL MEMBRANE PROTEIN VMA21"/>
    <property type="match status" value="1"/>
</dbReference>
<keyword evidence="9" id="KW-1185">Reference proteome</keyword>
<dbReference type="GO" id="GO:0005789">
    <property type="term" value="C:endoplasmic reticulum membrane"/>
    <property type="evidence" value="ECO:0000318"/>
    <property type="project" value="GO_Central"/>
</dbReference>
<dbReference type="STRING" id="6412.T1G4C1"/>
<reference evidence="9" key="1">
    <citation type="submission" date="2012-12" db="EMBL/GenBank/DDBJ databases">
        <authorList>
            <person name="Hellsten U."/>
            <person name="Grimwood J."/>
            <person name="Chapman J.A."/>
            <person name="Shapiro H."/>
            <person name="Aerts A."/>
            <person name="Otillar R.P."/>
            <person name="Terry A.Y."/>
            <person name="Boore J.L."/>
            <person name="Simakov O."/>
            <person name="Marletaz F."/>
            <person name="Cho S.-J."/>
            <person name="Edsinger-Gonzales E."/>
            <person name="Havlak P."/>
            <person name="Kuo D.-H."/>
            <person name="Larsson T."/>
            <person name="Lv J."/>
            <person name="Arendt D."/>
            <person name="Savage R."/>
            <person name="Osoegawa K."/>
            <person name="de Jong P."/>
            <person name="Lindberg D.R."/>
            <person name="Seaver E.C."/>
            <person name="Weisblat D.A."/>
            <person name="Putnam N.H."/>
            <person name="Grigoriev I.V."/>
            <person name="Rokhsar D.S."/>
        </authorList>
    </citation>
    <scope>NUCLEOTIDE SEQUENCE</scope>
</reference>
<dbReference type="GO" id="GO:0031410">
    <property type="term" value="C:cytoplasmic vesicle"/>
    <property type="evidence" value="ECO:0007669"/>
    <property type="project" value="UniProtKB-KW"/>
</dbReference>
<evidence type="ECO:0000256" key="2">
    <source>
        <dbReference type="ARBA" id="ARBA00022824"/>
    </source>
</evidence>
<dbReference type="AlphaFoldDB" id="T1G4C1"/>
<keyword evidence="2" id="KW-0256">Endoplasmic reticulum</keyword>
<evidence type="ECO:0000256" key="3">
    <source>
        <dbReference type="ARBA" id="ARBA00022989"/>
    </source>
</evidence>
<evidence type="ECO:0000256" key="6">
    <source>
        <dbReference type="SAM" id="Phobius"/>
    </source>
</evidence>
<evidence type="ECO:0000256" key="1">
    <source>
        <dbReference type="ARBA" id="ARBA00022692"/>
    </source>
</evidence>
<evidence type="ECO:0000313" key="7">
    <source>
        <dbReference type="EMBL" id="ESO01748.1"/>
    </source>
</evidence>
<dbReference type="Proteomes" id="UP000015101">
    <property type="component" value="Unassembled WGS sequence"/>
</dbReference>
<dbReference type="OMA" id="FVFIVWK"/>
<dbReference type="KEGG" id="hro:HELRODRAFT_81245"/>
<dbReference type="EMBL" id="KB096743">
    <property type="protein sequence ID" value="ESO01748.1"/>
    <property type="molecule type" value="Genomic_DNA"/>
</dbReference>
<dbReference type="PANTHER" id="PTHR31792">
    <property type="entry name" value="VACUOLAR ATPASE ASSEMBLY INTEGRAL MEMBRANE PROTEIN VMA21"/>
    <property type="match status" value="1"/>
</dbReference>
<dbReference type="EMBL" id="AMQM01005017">
    <property type="status" value="NOT_ANNOTATED_CDS"/>
    <property type="molecule type" value="Genomic_DNA"/>
</dbReference>
<sequence>MFKKILWLSALMIFLPLCLYFTSKNVVFEAIMGMTSSNSYFYAAIVAILSAHVVLIIFIFIALSDESEASKTKLH</sequence>
<dbReference type="EnsemblMetazoa" id="HelroT81245">
    <property type="protein sequence ID" value="HelroP81245"/>
    <property type="gene ID" value="HelroG81245"/>
</dbReference>
<evidence type="ECO:0000313" key="8">
    <source>
        <dbReference type="EnsemblMetazoa" id="HelroP81245"/>
    </source>
</evidence>
<name>T1G4C1_HELRO</name>
<reference evidence="7 9" key="2">
    <citation type="journal article" date="2013" name="Nature">
        <title>Insights into bilaterian evolution from three spiralian genomes.</title>
        <authorList>
            <person name="Simakov O."/>
            <person name="Marletaz F."/>
            <person name="Cho S.J."/>
            <person name="Edsinger-Gonzales E."/>
            <person name="Havlak P."/>
            <person name="Hellsten U."/>
            <person name="Kuo D.H."/>
            <person name="Larsson T."/>
            <person name="Lv J."/>
            <person name="Arendt D."/>
            <person name="Savage R."/>
            <person name="Osoegawa K."/>
            <person name="de Jong P."/>
            <person name="Grimwood J."/>
            <person name="Chapman J.A."/>
            <person name="Shapiro H."/>
            <person name="Aerts A."/>
            <person name="Otillar R.P."/>
            <person name="Terry A.Y."/>
            <person name="Boore J.L."/>
            <person name="Grigoriev I.V."/>
            <person name="Lindberg D.R."/>
            <person name="Seaver E.C."/>
            <person name="Weisblat D.A."/>
            <person name="Putnam N.H."/>
            <person name="Rokhsar D.S."/>
        </authorList>
    </citation>
    <scope>NUCLEOTIDE SEQUENCE</scope>
</reference>
<dbReference type="InParanoid" id="T1G4C1"/>
<dbReference type="OrthoDB" id="160405at2759"/>
<protein>
    <recommendedName>
        <fullName evidence="10">Vacuolar ATPase assembly integral membrane protein VMA21 homolog</fullName>
    </recommendedName>
</protein>
<dbReference type="RefSeq" id="XP_009020402.1">
    <property type="nucleotide sequence ID" value="XM_009022154.1"/>
</dbReference>
<organism evidence="8 9">
    <name type="scientific">Helobdella robusta</name>
    <name type="common">Californian leech</name>
    <dbReference type="NCBI Taxonomy" id="6412"/>
    <lineage>
        <taxon>Eukaryota</taxon>
        <taxon>Metazoa</taxon>
        <taxon>Spiralia</taxon>
        <taxon>Lophotrochozoa</taxon>
        <taxon>Annelida</taxon>
        <taxon>Clitellata</taxon>
        <taxon>Hirudinea</taxon>
        <taxon>Rhynchobdellida</taxon>
        <taxon>Glossiphoniidae</taxon>
        <taxon>Helobdella</taxon>
    </lineage>
</organism>
<gene>
    <name evidence="8" type="primary">20215919</name>
    <name evidence="7" type="ORF">HELRODRAFT_81245</name>
</gene>
<keyword evidence="4 6" id="KW-0472">Membrane</keyword>
<dbReference type="GeneID" id="20215919"/>
<accession>T1G4C1</accession>
<evidence type="ECO:0000256" key="4">
    <source>
        <dbReference type="ARBA" id="ARBA00023136"/>
    </source>
</evidence>
<feature type="transmembrane region" description="Helical" evidence="6">
    <location>
        <begin position="40"/>
        <end position="63"/>
    </location>
</feature>
<dbReference type="CTD" id="20215919"/>
<reference evidence="8" key="3">
    <citation type="submission" date="2015-06" db="UniProtKB">
        <authorList>
            <consortium name="EnsemblMetazoa"/>
        </authorList>
    </citation>
    <scope>IDENTIFICATION</scope>
</reference>